<evidence type="ECO:0000313" key="3">
    <source>
        <dbReference type="Proteomes" id="UP001164803"/>
    </source>
</evidence>
<dbReference type="InterPro" id="IPR005531">
    <property type="entry name" value="Asp23"/>
</dbReference>
<keyword evidence="3" id="KW-1185">Reference proteome</keyword>
<dbReference type="Proteomes" id="UP001164803">
    <property type="component" value="Chromosome"/>
</dbReference>
<dbReference type="PANTHER" id="PTHR34297:SF2">
    <property type="entry name" value="ASP23_GLS24 FAMILY ENVELOPE STRESS RESPONSE PROTEIN"/>
    <property type="match status" value="1"/>
</dbReference>
<reference evidence="2" key="1">
    <citation type="submission" date="2022-08" db="EMBL/GenBank/DDBJ databases">
        <title>Alicyclobacillus dauci DSM2870, complete genome.</title>
        <authorList>
            <person name="Wang Q."/>
            <person name="Cai R."/>
            <person name="Wang Z."/>
        </authorList>
    </citation>
    <scope>NUCLEOTIDE SEQUENCE</scope>
    <source>
        <strain evidence="2">DSM 28700</strain>
    </source>
</reference>
<evidence type="ECO:0000256" key="1">
    <source>
        <dbReference type="ARBA" id="ARBA00005721"/>
    </source>
</evidence>
<dbReference type="PANTHER" id="PTHR34297">
    <property type="entry name" value="HYPOTHETICAL CYTOSOLIC PROTEIN-RELATED"/>
    <property type="match status" value="1"/>
</dbReference>
<dbReference type="Pfam" id="PF03780">
    <property type="entry name" value="Asp23"/>
    <property type="match status" value="1"/>
</dbReference>
<comment type="similarity">
    <text evidence="1">Belongs to the asp23 family.</text>
</comment>
<organism evidence="2 3">
    <name type="scientific">Alicyclobacillus dauci</name>
    <dbReference type="NCBI Taxonomy" id="1475485"/>
    <lineage>
        <taxon>Bacteria</taxon>
        <taxon>Bacillati</taxon>
        <taxon>Bacillota</taxon>
        <taxon>Bacilli</taxon>
        <taxon>Bacillales</taxon>
        <taxon>Alicyclobacillaceae</taxon>
        <taxon>Alicyclobacillus</taxon>
    </lineage>
</organism>
<name>A0ABY6YZI1_9BACL</name>
<accession>A0ABY6YZI1</accession>
<sequence length="117" mass="12952">MPKTIETQYGHISISEEVIATSAGFAAMECEGLASMTSRRQVVDRLTEVFGRENPGRGVEVRINADDVHVDLFIVVNYGVNIYETAQTIRQKVHYVLSDTIGVDASTINIYVQGVKF</sequence>
<evidence type="ECO:0000313" key="2">
    <source>
        <dbReference type="EMBL" id="WAH35489.1"/>
    </source>
</evidence>
<dbReference type="RefSeq" id="WP_268042772.1">
    <property type="nucleotide sequence ID" value="NZ_CP104064.1"/>
</dbReference>
<protein>
    <submittedName>
        <fullName evidence="2">Asp23/Gls24 family envelope stress response protein</fullName>
    </submittedName>
</protein>
<proteinExistence type="inferred from homology"/>
<dbReference type="EMBL" id="CP104064">
    <property type="protein sequence ID" value="WAH35489.1"/>
    <property type="molecule type" value="Genomic_DNA"/>
</dbReference>
<gene>
    <name evidence="2" type="ORF">NZD86_14450</name>
</gene>